<dbReference type="EMBL" id="JRKL02003778">
    <property type="protein sequence ID" value="KAF3954235.1"/>
    <property type="molecule type" value="Genomic_DNA"/>
</dbReference>
<dbReference type="GO" id="GO:0000149">
    <property type="term" value="F:SNARE binding"/>
    <property type="evidence" value="ECO:0007669"/>
    <property type="project" value="TreeGrafter"/>
</dbReference>
<dbReference type="InterPro" id="IPR036465">
    <property type="entry name" value="vWFA_dom_sf"/>
</dbReference>
<dbReference type="GO" id="GO:0090110">
    <property type="term" value="P:COPII-coated vesicle cargo loading"/>
    <property type="evidence" value="ECO:0007669"/>
    <property type="project" value="TreeGrafter"/>
</dbReference>
<sequence length="1019" mass="112224">MGTENPGRPNFPARPAATPFAAAPPQNVMPFSSSGPLVGTEAAGFRPTPPAAPQPTVPFSSSGPLAGSQSSGFRLPPPARYNDPSVPPPASNVPPTGGPFQRFPTPPFPSTVQAPASRVPPVGQPIAQPPAPPVSFRPQSQIPPVPMGAPPQSVNSAPPNMNVPYSVSDSSFPAPMTNFQSSFPGYARMQSNADLQPPPMQSTFPSHRGGYAPTPPTSSTPFLSHQGGYVPPPPVAAPLGLQSRDQMQYPGSGPPGSIQGLIEDFSSLSIGSVPGSIDPGIDPKALPRPLEGDVEPKLFSEMYPMNCNPRFLRLTTSGIPNSQSLASRWHLPLGAVVCPLAEAPDGEEVPVVNFVSTGIIRCRRCRTYVNPYVTFTDAGRKWRCNICSLLNDVPGDYFAHLDATGKRIDLDQRPELTKVRSGMIEIVAQTIRSCLDELPGYPRTQIGFATFDSAIHFYNMKSSLTQPQMMVVSDLDDIFVPLPDDLLVNLSESRSVVETFLDSLPSMFQDNVNVESAFGPALKAAFMVMSQLGGKLLIFQNTLPSLGVGRLKLRGDDLRVYGTDKEHMLRIPEDQFYKQMAAELTKYQIAVNVYAFSDKYTDIASLGTLAKYTGGQVCYYPGFQSAIHGEKLRHELARDLTRETAWESVMRIRCGKGVRFTSYHGNFMLRSTDLMALPAVDCDKAYAMQLTLEETLLTTQTVYFQVALLYTASCGERRIRVHTAAAPVVADLGEMYRQADAGAVVSVLSRLAIEKTLSSKLEDARNSVQLRIVKALKEYRNLYAVQHRLGGRIIFPESLKFLPLYGLALCRSTPLRGGYADAPLDERCSAGHTMMTLPVKKLLKLLYPSLIRLDEYLLKASAQVDDFKSLEKRLPLAAENLDSRGLYLYDDGFRFNIWFGRALSPDVAMNLLGADFAAELSKVTLSERENEMSRKLMRILKKFRESDPSYYHLCHLIGFYKYTGKFSKIHSIPSSAIFVIYRGLNMLVLFLVRTLMERFIQYNYQFEFRHWFPSGCVDG</sequence>
<dbReference type="Pfam" id="PF04815">
    <property type="entry name" value="Sec23_helical"/>
    <property type="match status" value="1"/>
</dbReference>
<dbReference type="Pfam" id="PF04810">
    <property type="entry name" value="zf-Sec23_Sec24"/>
    <property type="match status" value="1"/>
</dbReference>
<dbReference type="InterPro" id="IPR006895">
    <property type="entry name" value="Znf_Sec23_Sec24"/>
</dbReference>
<dbReference type="InterPro" id="IPR050550">
    <property type="entry name" value="SEC23_SEC24_subfamily"/>
</dbReference>
<evidence type="ECO:0000256" key="4">
    <source>
        <dbReference type="ARBA" id="ARBA00022448"/>
    </source>
</evidence>
<keyword evidence="9" id="KW-1133">Transmembrane helix</keyword>
<keyword evidence="5" id="KW-0963">Cytoplasm</keyword>
<evidence type="ECO:0000256" key="8">
    <source>
        <dbReference type="SAM" id="MobiDB-lite"/>
    </source>
</evidence>
<dbReference type="Pfam" id="PF08033">
    <property type="entry name" value="Sec23_BS"/>
    <property type="match status" value="1"/>
</dbReference>
<dbReference type="InterPro" id="IPR036180">
    <property type="entry name" value="Gelsolin-like_dom_sf"/>
</dbReference>
<evidence type="ECO:0000259" key="13">
    <source>
        <dbReference type="Pfam" id="PF04815"/>
    </source>
</evidence>
<dbReference type="Gene3D" id="2.30.30.380">
    <property type="entry name" value="Zn-finger domain of Sec23/24"/>
    <property type="match status" value="1"/>
</dbReference>
<dbReference type="Pfam" id="PF04811">
    <property type="entry name" value="Sec23_trunk"/>
    <property type="match status" value="1"/>
</dbReference>
<feature type="domain" description="Sec23/Sec24 beta-sandwich" evidence="14">
    <location>
        <begin position="645"/>
        <end position="729"/>
    </location>
</feature>
<comment type="similarity">
    <text evidence="3">Belongs to the SEC23/SEC24 family. SEC24 subfamily.</text>
</comment>
<keyword evidence="4" id="KW-0813">Transport</keyword>
<evidence type="ECO:0000256" key="2">
    <source>
        <dbReference type="ARBA" id="ARBA00004496"/>
    </source>
</evidence>
<evidence type="ECO:0000256" key="9">
    <source>
        <dbReference type="SAM" id="Phobius"/>
    </source>
</evidence>
<dbReference type="SUPFAM" id="SSF82754">
    <property type="entry name" value="C-terminal, gelsolin-like domain of Sec23/24"/>
    <property type="match status" value="1"/>
</dbReference>
<dbReference type="Pfam" id="PF00626">
    <property type="entry name" value="Gelsolin"/>
    <property type="match status" value="1"/>
</dbReference>
<dbReference type="CDD" id="cd01479">
    <property type="entry name" value="Sec24-like"/>
    <property type="match status" value="1"/>
</dbReference>
<dbReference type="InterPro" id="IPR007123">
    <property type="entry name" value="Gelsolin-like_dom"/>
</dbReference>
<dbReference type="SUPFAM" id="SSF81995">
    <property type="entry name" value="beta-sandwich domain of Sec23/24"/>
    <property type="match status" value="1"/>
</dbReference>
<dbReference type="Proteomes" id="UP000737018">
    <property type="component" value="Unassembled WGS sequence"/>
</dbReference>
<dbReference type="Gene3D" id="2.60.40.1670">
    <property type="entry name" value="beta-sandwich domain of Sec23/24"/>
    <property type="match status" value="1"/>
</dbReference>
<evidence type="ECO:0000259" key="11">
    <source>
        <dbReference type="Pfam" id="PF04810"/>
    </source>
</evidence>
<dbReference type="GO" id="GO:0008270">
    <property type="term" value="F:zinc ion binding"/>
    <property type="evidence" value="ECO:0007669"/>
    <property type="project" value="InterPro"/>
</dbReference>
<dbReference type="InterPro" id="IPR012990">
    <property type="entry name" value="Beta-sandwich_Sec23_24"/>
</dbReference>
<evidence type="ECO:0000313" key="16">
    <source>
        <dbReference type="Proteomes" id="UP000737018"/>
    </source>
</evidence>
<dbReference type="InterPro" id="IPR036174">
    <property type="entry name" value="Znf_Sec23_Sec24_sf"/>
</dbReference>
<feature type="domain" description="Sec23/Sec24 trunk" evidence="12">
    <location>
        <begin position="419"/>
        <end position="639"/>
    </location>
</feature>
<evidence type="ECO:0000256" key="1">
    <source>
        <dbReference type="ARBA" id="ARBA00004394"/>
    </source>
</evidence>
<feature type="compositionally biased region" description="Pro residues" evidence="8">
    <location>
        <begin position="75"/>
        <end position="92"/>
    </location>
</feature>
<dbReference type="PANTHER" id="PTHR13803">
    <property type="entry name" value="SEC24-RELATED PROTEIN"/>
    <property type="match status" value="1"/>
</dbReference>
<dbReference type="InterPro" id="IPR006900">
    <property type="entry name" value="Sec23/24_helical_dom"/>
</dbReference>
<feature type="domain" description="Gelsolin-like" evidence="10">
    <location>
        <begin position="872"/>
        <end position="931"/>
    </location>
</feature>
<dbReference type="GO" id="GO:0030127">
    <property type="term" value="C:COPII vesicle coat"/>
    <property type="evidence" value="ECO:0007669"/>
    <property type="project" value="InterPro"/>
</dbReference>
<evidence type="ECO:0008006" key="17">
    <source>
        <dbReference type="Google" id="ProtNLM"/>
    </source>
</evidence>
<evidence type="ECO:0000256" key="7">
    <source>
        <dbReference type="ARBA" id="ARBA00023034"/>
    </source>
</evidence>
<evidence type="ECO:0000259" key="10">
    <source>
        <dbReference type="Pfam" id="PF00626"/>
    </source>
</evidence>
<dbReference type="SUPFAM" id="SSF53300">
    <property type="entry name" value="vWA-like"/>
    <property type="match status" value="1"/>
</dbReference>
<keyword evidence="9" id="KW-0812">Transmembrane</keyword>
<evidence type="ECO:0000256" key="5">
    <source>
        <dbReference type="ARBA" id="ARBA00022490"/>
    </source>
</evidence>
<evidence type="ECO:0000256" key="3">
    <source>
        <dbReference type="ARBA" id="ARBA00008334"/>
    </source>
</evidence>
<comment type="caution">
    <text evidence="15">The sequence shown here is derived from an EMBL/GenBank/DDBJ whole genome shotgun (WGS) entry which is preliminary data.</text>
</comment>
<protein>
    <recommendedName>
        <fullName evidence="17">Protein transport protein Sec24-like</fullName>
    </recommendedName>
</protein>
<dbReference type="InterPro" id="IPR006896">
    <property type="entry name" value="Sec23/24_trunk_dom"/>
</dbReference>
<feature type="compositionally biased region" description="Low complexity" evidence="8">
    <location>
        <begin position="8"/>
        <end position="25"/>
    </location>
</feature>
<keyword evidence="16" id="KW-1185">Reference proteome</keyword>
<dbReference type="PANTHER" id="PTHR13803:SF39">
    <property type="entry name" value="SECRETORY 24AB, ISOFORM A"/>
    <property type="match status" value="1"/>
</dbReference>
<feature type="compositionally biased region" description="Pro residues" evidence="8">
    <location>
        <begin position="127"/>
        <end position="149"/>
    </location>
</feature>
<keyword evidence="6" id="KW-0653">Protein transport</keyword>
<keyword evidence="7" id="KW-0333">Golgi apparatus</keyword>
<dbReference type="InterPro" id="IPR036175">
    <property type="entry name" value="Sec23/24_helical_dom_sf"/>
</dbReference>
<dbReference type="Gene3D" id="3.40.50.410">
    <property type="entry name" value="von Willebrand factor, type A domain"/>
    <property type="match status" value="1"/>
</dbReference>
<dbReference type="GO" id="GO:0000139">
    <property type="term" value="C:Golgi membrane"/>
    <property type="evidence" value="ECO:0007669"/>
    <property type="project" value="UniProtKB-SubCell"/>
</dbReference>
<feature type="domain" description="Zinc finger Sec23/Sec24-type" evidence="11">
    <location>
        <begin position="359"/>
        <end position="397"/>
    </location>
</feature>
<evidence type="ECO:0000259" key="12">
    <source>
        <dbReference type="Pfam" id="PF04811"/>
    </source>
</evidence>
<feature type="compositionally biased region" description="Pro residues" evidence="8">
    <location>
        <begin position="47"/>
        <end position="56"/>
    </location>
</feature>
<dbReference type="GO" id="GO:0006886">
    <property type="term" value="P:intracellular protein transport"/>
    <property type="evidence" value="ECO:0007669"/>
    <property type="project" value="InterPro"/>
</dbReference>
<organism evidence="15 16">
    <name type="scientific">Castanea mollissima</name>
    <name type="common">Chinese chestnut</name>
    <dbReference type="NCBI Taxonomy" id="60419"/>
    <lineage>
        <taxon>Eukaryota</taxon>
        <taxon>Viridiplantae</taxon>
        <taxon>Streptophyta</taxon>
        <taxon>Embryophyta</taxon>
        <taxon>Tracheophyta</taxon>
        <taxon>Spermatophyta</taxon>
        <taxon>Magnoliopsida</taxon>
        <taxon>eudicotyledons</taxon>
        <taxon>Gunneridae</taxon>
        <taxon>Pentapetalae</taxon>
        <taxon>rosids</taxon>
        <taxon>fabids</taxon>
        <taxon>Fagales</taxon>
        <taxon>Fagaceae</taxon>
        <taxon>Castanea</taxon>
    </lineage>
</organism>
<accession>A0A8J4VFU6</accession>
<reference evidence="15" key="1">
    <citation type="submission" date="2020-03" db="EMBL/GenBank/DDBJ databases">
        <title>Castanea mollissima Vanexum genome sequencing.</title>
        <authorList>
            <person name="Staton M."/>
        </authorList>
    </citation>
    <scope>NUCLEOTIDE SEQUENCE</scope>
    <source>
        <tissue evidence="15">Leaf</tissue>
    </source>
</reference>
<name>A0A8J4VFU6_9ROSI</name>
<evidence type="ECO:0000259" key="14">
    <source>
        <dbReference type="Pfam" id="PF08033"/>
    </source>
</evidence>
<dbReference type="InterPro" id="IPR041742">
    <property type="entry name" value="Sec24-like_trunk_dom"/>
</dbReference>
<proteinExistence type="inferred from homology"/>
<dbReference type="GO" id="GO:0070971">
    <property type="term" value="C:endoplasmic reticulum exit site"/>
    <property type="evidence" value="ECO:0007669"/>
    <property type="project" value="TreeGrafter"/>
</dbReference>
<evidence type="ECO:0000313" key="15">
    <source>
        <dbReference type="EMBL" id="KAF3954235.1"/>
    </source>
</evidence>
<gene>
    <name evidence="15" type="ORF">CMV_020397</name>
</gene>
<feature type="compositionally biased region" description="Low complexity" evidence="8">
    <location>
        <begin position="57"/>
        <end position="72"/>
    </location>
</feature>
<dbReference type="OrthoDB" id="49016at2759"/>
<feature type="domain" description="Sec23/Sec24 helical" evidence="13">
    <location>
        <begin position="740"/>
        <end position="843"/>
    </location>
</feature>
<evidence type="ECO:0000256" key="6">
    <source>
        <dbReference type="ARBA" id="ARBA00022927"/>
    </source>
</evidence>
<keyword evidence="9" id="KW-0472">Membrane</keyword>
<feature type="region of interest" description="Disordered" evidence="8">
    <location>
        <begin position="1"/>
        <end position="154"/>
    </location>
</feature>
<dbReference type="SUPFAM" id="SSF81811">
    <property type="entry name" value="Helical domain of Sec23/24"/>
    <property type="match status" value="1"/>
</dbReference>
<dbReference type="Gene3D" id="1.20.120.730">
    <property type="entry name" value="Sec23/Sec24 helical domain"/>
    <property type="match status" value="1"/>
</dbReference>
<dbReference type="AlphaFoldDB" id="A0A8J4VFU6"/>
<dbReference type="SUPFAM" id="SSF82919">
    <property type="entry name" value="Zn-finger domain of Sec23/24"/>
    <property type="match status" value="1"/>
</dbReference>
<comment type="subcellular location">
    <subcellularLocation>
        <location evidence="2">Cytoplasm</location>
    </subcellularLocation>
    <subcellularLocation>
        <location evidence="1">Golgi apparatus membrane</location>
    </subcellularLocation>
</comment>
<feature type="transmembrane region" description="Helical" evidence="9">
    <location>
        <begin position="972"/>
        <end position="992"/>
    </location>
</feature>